<name>A0A7E4UP47_PANRE</name>
<protein>
    <submittedName>
        <fullName evidence="3">NR LBD domain-containing protein</fullName>
    </submittedName>
</protein>
<keyword evidence="1" id="KW-0732">Signal</keyword>
<evidence type="ECO:0000313" key="2">
    <source>
        <dbReference type="Proteomes" id="UP000492821"/>
    </source>
</evidence>
<proteinExistence type="predicted"/>
<dbReference type="Proteomes" id="UP000492821">
    <property type="component" value="Unassembled WGS sequence"/>
</dbReference>
<dbReference type="WBParaSite" id="Pan_g11101.t1">
    <property type="protein sequence ID" value="Pan_g11101.t1"/>
    <property type="gene ID" value="Pan_g11101"/>
</dbReference>
<accession>A0A7E4UP47</accession>
<organism evidence="2 3">
    <name type="scientific">Panagrellus redivivus</name>
    <name type="common">Microworm</name>
    <dbReference type="NCBI Taxonomy" id="6233"/>
    <lineage>
        <taxon>Eukaryota</taxon>
        <taxon>Metazoa</taxon>
        <taxon>Ecdysozoa</taxon>
        <taxon>Nematoda</taxon>
        <taxon>Chromadorea</taxon>
        <taxon>Rhabditida</taxon>
        <taxon>Tylenchina</taxon>
        <taxon>Panagrolaimomorpha</taxon>
        <taxon>Panagrolaimoidea</taxon>
        <taxon>Panagrolaimidae</taxon>
        <taxon>Panagrellus</taxon>
    </lineage>
</organism>
<feature type="chain" id="PRO_5028901026" evidence="1">
    <location>
        <begin position="21"/>
        <end position="252"/>
    </location>
</feature>
<sequence>MQSRLIVALCVVGCAYGIQAQPHVGTERNIEGYYEDMSPSQLMREAYGKLYNLIDTFSPNEIRILREWLPRFALACFRRHVGSLPDIELQIERMRVEISTFTLKELIDFTHVKHDAIISHLSEDRIKYLRRMVIKFMLDTKPKILLYTRLGWPIDVTIVELKHIIHQIKHKLDILTTGEIQLTNAIINIIKRADEQLVKNNHKKEVDQMIAHTPYEKLYSFNLRELGQEAGYRAEIDDLEECLIYFHFFFTF</sequence>
<reference evidence="3" key="2">
    <citation type="submission" date="2020-10" db="UniProtKB">
        <authorList>
            <consortium name="WormBaseParasite"/>
        </authorList>
    </citation>
    <scope>IDENTIFICATION</scope>
</reference>
<keyword evidence="2" id="KW-1185">Reference proteome</keyword>
<reference evidence="2" key="1">
    <citation type="journal article" date="2013" name="Genetics">
        <title>The draft genome and transcriptome of Panagrellus redivivus are shaped by the harsh demands of a free-living lifestyle.</title>
        <authorList>
            <person name="Srinivasan J."/>
            <person name="Dillman A.R."/>
            <person name="Macchietto M.G."/>
            <person name="Heikkinen L."/>
            <person name="Lakso M."/>
            <person name="Fracchia K.M."/>
            <person name="Antoshechkin I."/>
            <person name="Mortazavi A."/>
            <person name="Wong G."/>
            <person name="Sternberg P.W."/>
        </authorList>
    </citation>
    <scope>NUCLEOTIDE SEQUENCE [LARGE SCALE GENOMIC DNA]</scope>
    <source>
        <strain evidence="2">MT8872</strain>
    </source>
</reference>
<evidence type="ECO:0000256" key="1">
    <source>
        <dbReference type="SAM" id="SignalP"/>
    </source>
</evidence>
<feature type="signal peptide" evidence="1">
    <location>
        <begin position="1"/>
        <end position="20"/>
    </location>
</feature>
<dbReference type="AlphaFoldDB" id="A0A7E4UP47"/>
<evidence type="ECO:0000313" key="3">
    <source>
        <dbReference type="WBParaSite" id="Pan_g11101.t1"/>
    </source>
</evidence>